<dbReference type="Proteomes" id="UP000030764">
    <property type="component" value="Unassembled WGS sequence"/>
</dbReference>
<proteinExistence type="predicted"/>
<evidence type="ECO:0000313" key="3">
    <source>
        <dbReference type="Proteomes" id="UP000030764"/>
    </source>
</evidence>
<accession>A0A085LLK2</accession>
<organism evidence="1 3">
    <name type="scientific">Trichuris suis</name>
    <name type="common">pig whipworm</name>
    <dbReference type="NCBI Taxonomy" id="68888"/>
    <lineage>
        <taxon>Eukaryota</taxon>
        <taxon>Metazoa</taxon>
        <taxon>Ecdysozoa</taxon>
        <taxon>Nematoda</taxon>
        <taxon>Enoplea</taxon>
        <taxon>Dorylaimia</taxon>
        <taxon>Trichinellida</taxon>
        <taxon>Trichuridae</taxon>
        <taxon>Trichuris</taxon>
    </lineage>
</organism>
<dbReference type="Proteomes" id="UP000030758">
    <property type="component" value="Unassembled WGS sequence"/>
</dbReference>
<keyword evidence="3" id="KW-1185">Reference proteome</keyword>
<dbReference type="AlphaFoldDB" id="A0A085LLK2"/>
<gene>
    <name evidence="1" type="ORF">M513_13282</name>
    <name evidence="2" type="ORF">M514_13282</name>
</gene>
<dbReference type="EMBL" id="KL367480">
    <property type="protein sequence ID" value="KFD71776.1"/>
    <property type="molecule type" value="Genomic_DNA"/>
</dbReference>
<evidence type="ECO:0000313" key="2">
    <source>
        <dbReference type="EMBL" id="KFD71776.1"/>
    </source>
</evidence>
<evidence type="ECO:0000313" key="1">
    <source>
        <dbReference type="EMBL" id="KFD45848.1"/>
    </source>
</evidence>
<dbReference type="EMBL" id="KL363417">
    <property type="protein sequence ID" value="KFD45848.1"/>
    <property type="molecule type" value="Genomic_DNA"/>
</dbReference>
<protein>
    <submittedName>
        <fullName evidence="1">Uncharacterized protein</fullName>
    </submittedName>
</protein>
<name>A0A085LLK2_9BILA</name>
<reference evidence="1 3" key="1">
    <citation type="journal article" date="2014" name="Nat. Genet.">
        <title>Genome and transcriptome of the porcine whipworm Trichuris suis.</title>
        <authorList>
            <person name="Jex A.R."/>
            <person name="Nejsum P."/>
            <person name="Schwarz E.M."/>
            <person name="Hu L."/>
            <person name="Young N.D."/>
            <person name="Hall R.S."/>
            <person name="Korhonen P.K."/>
            <person name="Liao S."/>
            <person name="Thamsborg S."/>
            <person name="Xia J."/>
            <person name="Xu P."/>
            <person name="Wang S."/>
            <person name="Scheerlinck J.P."/>
            <person name="Hofmann A."/>
            <person name="Sternberg P.W."/>
            <person name="Wang J."/>
            <person name="Gasser R.B."/>
        </authorList>
    </citation>
    <scope>NUCLEOTIDE SEQUENCE [LARGE SCALE GENOMIC DNA]</scope>
    <source>
        <strain evidence="2">DCEP-RM93F</strain>
        <strain evidence="1">DCEP-RM93M</strain>
    </source>
</reference>
<sequence length="129" mass="14980">MIMSNRTTALVRSLLKSQKRLGFHRNDPCEWFTAVASPALIRDLCFHYSNGSSDIHSYLDSYEILHFVLLYPDVGPSEAHGRFHWRVLIFSFLTIKPCPCEFAMIQLGLQQLYEKKKGNYETCAFRIMT</sequence>